<dbReference type="InParanoid" id="A0A067M980"/>
<dbReference type="EMBL" id="KL198091">
    <property type="protein sequence ID" value="KDQ08397.1"/>
    <property type="molecule type" value="Genomic_DNA"/>
</dbReference>
<dbReference type="AlphaFoldDB" id="A0A067M980"/>
<organism evidence="2 3">
    <name type="scientific">Botryobasidium botryosum (strain FD-172 SS1)</name>
    <dbReference type="NCBI Taxonomy" id="930990"/>
    <lineage>
        <taxon>Eukaryota</taxon>
        <taxon>Fungi</taxon>
        <taxon>Dikarya</taxon>
        <taxon>Basidiomycota</taxon>
        <taxon>Agaricomycotina</taxon>
        <taxon>Agaricomycetes</taxon>
        <taxon>Cantharellales</taxon>
        <taxon>Botryobasidiaceae</taxon>
        <taxon>Botryobasidium</taxon>
    </lineage>
</organism>
<protein>
    <submittedName>
        <fullName evidence="2">Uncharacterized protein</fullName>
    </submittedName>
</protein>
<name>A0A067M980_BOTB1</name>
<evidence type="ECO:0000313" key="3">
    <source>
        <dbReference type="Proteomes" id="UP000027195"/>
    </source>
</evidence>
<keyword evidence="3" id="KW-1185">Reference proteome</keyword>
<proteinExistence type="predicted"/>
<sequence length="142" mass="15256">MSSLRSSESSASLVSEHQDQEGQQRRSKKSPSIFRRALHNLTRGSREKSIPPQSSIEHDRESSSHTKTNTTTVASVSKSTYAPLPAADDANTSSASGSGAGPESAQSREPTEEDLRLAAKVLARYQKASTPERGAGQQMMLL</sequence>
<reference evidence="3" key="1">
    <citation type="journal article" date="2014" name="Proc. Natl. Acad. Sci. U.S.A.">
        <title>Extensive sampling of basidiomycete genomes demonstrates inadequacy of the white-rot/brown-rot paradigm for wood decay fungi.</title>
        <authorList>
            <person name="Riley R."/>
            <person name="Salamov A.A."/>
            <person name="Brown D.W."/>
            <person name="Nagy L.G."/>
            <person name="Floudas D."/>
            <person name="Held B.W."/>
            <person name="Levasseur A."/>
            <person name="Lombard V."/>
            <person name="Morin E."/>
            <person name="Otillar R."/>
            <person name="Lindquist E.A."/>
            <person name="Sun H."/>
            <person name="LaButti K.M."/>
            <person name="Schmutz J."/>
            <person name="Jabbour D."/>
            <person name="Luo H."/>
            <person name="Baker S.E."/>
            <person name="Pisabarro A.G."/>
            <person name="Walton J.D."/>
            <person name="Blanchette R.A."/>
            <person name="Henrissat B."/>
            <person name="Martin F."/>
            <person name="Cullen D."/>
            <person name="Hibbett D.S."/>
            <person name="Grigoriev I.V."/>
        </authorList>
    </citation>
    <scope>NUCLEOTIDE SEQUENCE [LARGE SCALE GENOMIC DNA]</scope>
    <source>
        <strain evidence="3">FD-172 SS1</strain>
    </source>
</reference>
<evidence type="ECO:0000313" key="2">
    <source>
        <dbReference type="EMBL" id="KDQ08397.1"/>
    </source>
</evidence>
<evidence type="ECO:0000256" key="1">
    <source>
        <dbReference type="SAM" id="MobiDB-lite"/>
    </source>
</evidence>
<accession>A0A067M980</accession>
<dbReference type="Proteomes" id="UP000027195">
    <property type="component" value="Unassembled WGS sequence"/>
</dbReference>
<feature type="region of interest" description="Disordered" evidence="1">
    <location>
        <begin position="1"/>
        <end position="115"/>
    </location>
</feature>
<feature type="compositionally biased region" description="Low complexity" evidence="1">
    <location>
        <begin position="1"/>
        <end position="15"/>
    </location>
</feature>
<gene>
    <name evidence="2" type="ORF">BOTBODRAFT_48236</name>
</gene>
<dbReference type="HOGENOM" id="CLU_1815499_0_0_1"/>
<feature type="compositionally biased region" description="Polar residues" evidence="1">
    <location>
        <begin position="65"/>
        <end position="80"/>
    </location>
</feature>
<feature type="compositionally biased region" description="Low complexity" evidence="1">
    <location>
        <begin position="86"/>
        <end position="107"/>
    </location>
</feature>